<name>A0ABN7V9S6_GIGMA</name>
<gene>
    <name evidence="1" type="ORF">GMARGA_LOCUS16068</name>
</gene>
<organism evidence="1 2">
    <name type="scientific">Gigaspora margarita</name>
    <dbReference type="NCBI Taxonomy" id="4874"/>
    <lineage>
        <taxon>Eukaryota</taxon>
        <taxon>Fungi</taxon>
        <taxon>Fungi incertae sedis</taxon>
        <taxon>Mucoromycota</taxon>
        <taxon>Glomeromycotina</taxon>
        <taxon>Glomeromycetes</taxon>
        <taxon>Diversisporales</taxon>
        <taxon>Gigasporaceae</taxon>
        <taxon>Gigaspora</taxon>
    </lineage>
</organism>
<evidence type="ECO:0000313" key="2">
    <source>
        <dbReference type="Proteomes" id="UP000789901"/>
    </source>
</evidence>
<proteinExistence type="predicted"/>
<evidence type="ECO:0000313" key="1">
    <source>
        <dbReference type="EMBL" id="CAG8747884.1"/>
    </source>
</evidence>
<protein>
    <submittedName>
        <fullName evidence="1">44706_t:CDS:1</fullName>
    </submittedName>
</protein>
<keyword evidence="2" id="KW-1185">Reference proteome</keyword>
<reference evidence="1 2" key="1">
    <citation type="submission" date="2021-06" db="EMBL/GenBank/DDBJ databases">
        <authorList>
            <person name="Kallberg Y."/>
            <person name="Tangrot J."/>
            <person name="Rosling A."/>
        </authorList>
    </citation>
    <scope>NUCLEOTIDE SEQUENCE [LARGE SCALE GENOMIC DNA]</scope>
    <source>
        <strain evidence="1 2">120-4 pot B 10/14</strain>
    </source>
</reference>
<comment type="caution">
    <text evidence="1">The sequence shown here is derived from an EMBL/GenBank/DDBJ whole genome shotgun (WGS) entry which is preliminary data.</text>
</comment>
<dbReference type="EMBL" id="CAJVQB010011464">
    <property type="protein sequence ID" value="CAG8747884.1"/>
    <property type="molecule type" value="Genomic_DNA"/>
</dbReference>
<dbReference type="Proteomes" id="UP000789901">
    <property type="component" value="Unassembled WGS sequence"/>
</dbReference>
<sequence>MSTNDNRFPKTIKQLTEQIQQYNLPTKWKFPVDRQEEFPEAADFLCRTFLVEAIPDFVFSISSFSPPDWVLFNKDDNTNTIMIVEQPNITDEEQETETKIPHKYL</sequence>
<accession>A0ABN7V9S6</accession>